<dbReference type="Gene3D" id="2.102.10.10">
    <property type="entry name" value="Rieske [2Fe-2S] iron-sulphur domain"/>
    <property type="match status" value="1"/>
</dbReference>
<dbReference type="PRINTS" id="PR00090">
    <property type="entry name" value="RNGDIOXGNASE"/>
</dbReference>
<dbReference type="GO" id="GO:0016491">
    <property type="term" value="F:oxidoreductase activity"/>
    <property type="evidence" value="ECO:0007669"/>
    <property type="project" value="UniProtKB-KW"/>
</dbReference>
<dbReference type="STRING" id="1333998.M2A_2232"/>
<dbReference type="InterPro" id="IPR015879">
    <property type="entry name" value="Ring_hydroxy_dOase_asu_C_dom"/>
</dbReference>
<evidence type="ECO:0000256" key="5">
    <source>
        <dbReference type="ARBA" id="ARBA00023004"/>
    </source>
</evidence>
<dbReference type="PROSITE" id="PS51296">
    <property type="entry name" value="RIESKE"/>
    <property type="match status" value="1"/>
</dbReference>
<comment type="cofactor">
    <cofactor evidence="1">
        <name>Fe cation</name>
        <dbReference type="ChEBI" id="CHEBI:24875"/>
    </cofactor>
</comment>
<dbReference type="Proteomes" id="UP000028702">
    <property type="component" value="Unassembled WGS sequence"/>
</dbReference>
<keyword evidence="4" id="KW-0560">Oxidoreductase</keyword>
<dbReference type="SUPFAM" id="SSF55961">
    <property type="entry name" value="Bet v1-like"/>
    <property type="match status" value="1"/>
</dbReference>
<dbReference type="EMBL" id="BBIO01000011">
    <property type="protein sequence ID" value="GAK45733.1"/>
    <property type="molecule type" value="Genomic_DNA"/>
</dbReference>
<dbReference type="CDD" id="cd03469">
    <property type="entry name" value="Rieske_RO_Alpha_N"/>
    <property type="match status" value="1"/>
</dbReference>
<dbReference type="InterPro" id="IPR001663">
    <property type="entry name" value="Rng_hydr_dOase-A"/>
</dbReference>
<dbReference type="PANTHER" id="PTHR43756:SF5">
    <property type="entry name" value="CHOLINE MONOOXYGENASE, CHLOROPLASTIC"/>
    <property type="match status" value="1"/>
</dbReference>
<protein>
    <submittedName>
        <fullName evidence="8">Rieske (2Fe-2S) domain-containing protein</fullName>
    </submittedName>
</protein>
<dbReference type="Pfam" id="PF00355">
    <property type="entry name" value="Rieske"/>
    <property type="match status" value="1"/>
</dbReference>
<evidence type="ECO:0000313" key="9">
    <source>
        <dbReference type="Proteomes" id="UP000028702"/>
    </source>
</evidence>
<keyword evidence="9" id="KW-1185">Reference proteome</keyword>
<dbReference type="eggNOG" id="COG4638">
    <property type="taxonomic scope" value="Bacteria"/>
</dbReference>
<dbReference type="Pfam" id="PF00848">
    <property type="entry name" value="Ring_hydroxyl_A"/>
    <property type="match status" value="1"/>
</dbReference>
<dbReference type="InterPro" id="IPR017941">
    <property type="entry name" value="Rieske_2Fe-2S"/>
</dbReference>
<keyword evidence="5" id="KW-0408">Iron</keyword>
<gene>
    <name evidence="8" type="ORF">M2A_2232</name>
</gene>
<evidence type="ECO:0000256" key="4">
    <source>
        <dbReference type="ARBA" id="ARBA00023002"/>
    </source>
</evidence>
<dbReference type="Gene3D" id="3.90.380.10">
    <property type="entry name" value="Naphthalene 1,2-dioxygenase Alpha Subunit, Chain A, domain 1"/>
    <property type="match status" value="2"/>
</dbReference>
<evidence type="ECO:0000256" key="3">
    <source>
        <dbReference type="ARBA" id="ARBA00022723"/>
    </source>
</evidence>
<keyword evidence="2" id="KW-0001">2Fe-2S</keyword>
<evidence type="ECO:0000313" key="8">
    <source>
        <dbReference type="EMBL" id="GAK45733.1"/>
    </source>
</evidence>
<comment type="caution">
    <text evidence="8">The sequence shown here is derived from an EMBL/GenBank/DDBJ whole genome shotgun (WGS) entry which is preliminary data.</text>
</comment>
<name>A0A081BCG5_9HYPH</name>
<feature type="domain" description="Rieske" evidence="7">
    <location>
        <begin position="47"/>
        <end position="154"/>
    </location>
</feature>
<dbReference type="PANTHER" id="PTHR43756">
    <property type="entry name" value="CHOLINE MONOOXYGENASE, CHLOROPLASTIC"/>
    <property type="match status" value="1"/>
</dbReference>
<dbReference type="InterPro" id="IPR036922">
    <property type="entry name" value="Rieske_2Fe-2S_sf"/>
</dbReference>
<evidence type="ECO:0000256" key="1">
    <source>
        <dbReference type="ARBA" id="ARBA00001962"/>
    </source>
</evidence>
<dbReference type="GO" id="GO:0005506">
    <property type="term" value="F:iron ion binding"/>
    <property type="evidence" value="ECO:0007669"/>
    <property type="project" value="InterPro"/>
</dbReference>
<keyword evidence="6" id="KW-0411">Iron-sulfur</keyword>
<keyword evidence="3" id="KW-0479">Metal-binding</keyword>
<evidence type="ECO:0000256" key="2">
    <source>
        <dbReference type="ARBA" id="ARBA00022714"/>
    </source>
</evidence>
<evidence type="ECO:0000259" key="7">
    <source>
        <dbReference type="PROSITE" id="PS51296"/>
    </source>
</evidence>
<dbReference type="AlphaFoldDB" id="A0A081BCG5"/>
<reference evidence="8 9" key="1">
    <citation type="submission" date="2014-07" db="EMBL/GenBank/DDBJ databases">
        <title>Tepidicaulis marinum gen. nov., sp. nov., a novel marine bacterium denitrifying nitrate to nitrous oxide strictly under microaerobic conditions.</title>
        <authorList>
            <person name="Takeuchi M."/>
            <person name="Yamagishi T."/>
            <person name="Kamagata Y."/>
            <person name="Oshima K."/>
            <person name="Hattori M."/>
            <person name="Katayama T."/>
            <person name="Hanada S."/>
            <person name="Tamaki H."/>
            <person name="Marumo K."/>
            <person name="Maeda H."/>
            <person name="Nedachi M."/>
            <person name="Iwasaki W."/>
            <person name="Suwa Y."/>
            <person name="Sakata S."/>
        </authorList>
    </citation>
    <scope>NUCLEOTIDE SEQUENCE [LARGE SCALE GENOMIC DNA]</scope>
    <source>
        <strain evidence="8 9">MA2</strain>
    </source>
</reference>
<organism evidence="8 9">
    <name type="scientific">Tepidicaulis marinus</name>
    <dbReference type="NCBI Taxonomy" id="1333998"/>
    <lineage>
        <taxon>Bacteria</taxon>
        <taxon>Pseudomonadati</taxon>
        <taxon>Pseudomonadota</taxon>
        <taxon>Alphaproteobacteria</taxon>
        <taxon>Hyphomicrobiales</taxon>
        <taxon>Parvibaculaceae</taxon>
        <taxon>Tepidicaulis</taxon>
    </lineage>
</organism>
<sequence>MNMQDLLARGRKAVPPRLAAASSLPPGFYTSKDVHALEVERVFRRHWQAVGHVSEVPEPGSYFRFDLAGEPLLIVRGADGTVRALSAVCRHRWMLLKEDAGKAASFSCPYHKWTYALDGKLIGAPLMEGAEGFAKENCALPSFACEIWNGLIFVNLDGTAPPLREQVAPLSLELAPWRMEEMELVGRLDFGQAYNWKVLVDNFMEAYHHFAIHPETFETHYPAAITYVDDAQGPFAALRIPHKGNEQAETLFTPLPGIPDKARRSFSVFNVYPSCLFAVLADAVIFYRLKIETEAFFQLSIYLLVHPRSLDVEEAEARKEIFLEATRAVHHEDIIACEGVQKGLASGSASPGRLSHLEAAIHQHQRWLLSELERA</sequence>
<evidence type="ECO:0000256" key="6">
    <source>
        <dbReference type="ARBA" id="ARBA00023014"/>
    </source>
</evidence>
<dbReference type="GO" id="GO:0051537">
    <property type="term" value="F:2 iron, 2 sulfur cluster binding"/>
    <property type="evidence" value="ECO:0007669"/>
    <property type="project" value="UniProtKB-KW"/>
</dbReference>
<dbReference type="RefSeq" id="WP_052379413.1">
    <property type="nucleotide sequence ID" value="NZ_BBIO01000011.1"/>
</dbReference>
<accession>A0A081BCG5</accession>
<proteinExistence type="predicted"/>
<dbReference type="SUPFAM" id="SSF50022">
    <property type="entry name" value="ISP domain"/>
    <property type="match status" value="1"/>
</dbReference>